<organism evidence="1 2">
    <name type="scientific">Aporhodopirellula rubra</name>
    <dbReference type="NCBI Taxonomy" id="980271"/>
    <lineage>
        <taxon>Bacteria</taxon>
        <taxon>Pseudomonadati</taxon>
        <taxon>Planctomycetota</taxon>
        <taxon>Planctomycetia</taxon>
        <taxon>Pirellulales</taxon>
        <taxon>Pirellulaceae</taxon>
        <taxon>Aporhodopirellula</taxon>
    </lineage>
</organism>
<dbReference type="Proteomes" id="UP000536179">
    <property type="component" value="Unassembled WGS sequence"/>
</dbReference>
<accession>A0A7W5H9Q0</accession>
<dbReference type="AlphaFoldDB" id="A0A7W5H9Q0"/>
<evidence type="ECO:0000313" key="1">
    <source>
        <dbReference type="EMBL" id="MBB3210758.1"/>
    </source>
</evidence>
<sequence>MATFNVDDALLAYLGGAPNSGGIQPATMQKRLAEFAGDSLDEIKPVVD</sequence>
<feature type="non-terminal residue" evidence="1">
    <location>
        <position position="48"/>
    </location>
</feature>
<dbReference type="EMBL" id="JACHXU010000070">
    <property type="protein sequence ID" value="MBB3210758.1"/>
    <property type="molecule type" value="Genomic_DNA"/>
</dbReference>
<proteinExistence type="predicted"/>
<evidence type="ECO:0000313" key="2">
    <source>
        <dbReference type="Proteomes" id="UP000536179"/>
    </source>
</evidence>
<name>A0A7W5H9Q0_9BACT</name>
<reference evidence="1 2" key="1">
    <citation type="submission" date="2020-08" db="EMBL/GenBank/DDBJ databases">
        <title>Genomic Encyclopedia of Type Strains, Phase III (KMG-III): the genomes of soil and plant-associated and newly described type strains.</title>
        <authorList>
            <person name="Whitman W."/>
        </authorList>
    </citation>
    <scope>NUCLEOTIDE SEQUENCE [LARGE SCALE GENOMIC DNA]</scope>
    <source>
        <strain evidence="1 2">CECT 8075</strain>
    </source>
</reference>
<keyword evidence="2" id="KW-1185">Reference proteome</keyword>
<comment type="caution">
    <text evidence="1">The sequence shown here is derived from an EMBL/GenBank/DDBJ whole genome shotgun (WGS) entry which is preliminary data.</text>
</comment>
<protein>
    <submittedName>
        <fullName evidence="1">Uncharacterized protein</fullName>
    </submittedName>
</protein>
<gene>
    <name evidence="1" type="ORF">FHS27_006606</name>
</gene>